<evidence type="ECO:0000313" key="9">
    <source>
        <dbReference type="Proteomes" id="UP001139485"/>
    </source>
</evidence>
<keyword evidence="3 5" id="KW-0238">DNA-binding</keyword>
<evidence type="ECO:0000313" key="8">
    <source>
        <dbReference type="EMBL" id="MCM0619827.1"/>
    </source>
</evidence>
<dbReference type="InterPro" id="IPR004107">
    <property type="entry name" value="Integrase_SAM-like_N"/>
</dbReference>
<dbReference type="Gene3D" id="1.10.443.10">
    <property type="entry name" value="Intergrase catalytic core"/>
    <property type="match status" value="1"/>
</dbReference>
<sequence length="424" mass="47271">MSKERRQGYGEGGLYQRSSDGRWIAALEAGWTEASTRRRITVSGPGCLPACPARCSHRAAIARKVRDKKAEIAKAAAARSIKINRKTVKSWADEWLEMRERTKRPKTYESNVRAVRKWIVPTIGTKRLVDLSPRDLRAVETKVARTAGRPSAVLARRILIKMLRDSLTEGYDVPHTVFNAAANAGAPPPSDRTALQLDQAVAVLEQAADLPHGTRYLVSFLQGLRQGEALGLTWDAIDFDTNIITVEWQLQPLPYRDKKDRKAGFRVPDDYEVRHLQGRFHLVRPKSRRGYRVIPMVATMRDALLTYRDTAPTNPHGLVWARADGWPIDKAEDAEEFRRLQKAADVAHPSGRPYVGHEMRNTAAQILKELGVDDVTITAILGHSSYVTSRGYMTSRLAEKRRAIESAAALLAGGPSSGSEQDRV</sequence>
<dbReference type="InterPro" id="IPR044068">
    <property type="entry name" value="CB"/>
</dbReference>
<keyword evidence="2" id="KW-0229">DNA integration</keyword>
<dbReference type="Pfam" id="PF00589">
    <property type="entry name" value="Phage_integrase"/>
    <property type="match status" value="1"/>
</dbReference>
<dbReference type="GO" id="GO:0006310">
    <property type="term" value="P:DNA recombination"/>
    <property type="evidence" value="ECO:0007669"/>
    <property type="project" value="UniProtKB-KW"/>
</dbReference>
<dbReference type="InterPro" id="IPR011010">
    <property type="entry name" value="DNA_brk_join_enz"/>
</dbReference>
<dbReference type="Proteomes" id="UP001139485">
    <property type="component" value="Unassembled WGS sequence"/>
</dbReference>
<keyword evidence="4" id="KW-0233">DNA recombination</keyword>
<name>A0A9X2D5H3_9ACTN</name>
<dbReference type="RefSeq" id="WP_250826577.1">
    <property type="nucleotide sequence ID" value="NZ_JAMOIL010000006.1"/>
</dbReference>
<comment type="caution">
    <text evidence="8">The sequence shown here is derived from an EMBL/GenBank/DDBJ whole genome shotgun (WGS) entry which is preliminary data.</text>
</comment>
<dbReference type="GO" id="GO:0003677">
    <property type="term" value="F:DNA binding"/>
    <property type="evidence" value="ECO:0007669"/>
    <property type="project" value="UniProtKB-UniRule"/>
</dbReference>
<proteinExistence type="inferred from homology"/>
<keyword evidence="9" id="KW-1185">Reference proteome</keyword>
<dbReference type="InterPro" id="IPR050808">
    <property type="entry name" value="Phage_Integrase"/>
</dbReference>
<dbReference type="InterPro" id="IPR002104">
    <property type="entry name" value="Integrase_catalytic"/>
</dbReference>
<feature type="domain" description="Core-binding (CB)" evidence="7">
    <location>
        <begin position="86"/>
        <end position="168"/>
    </location>
</feature>
<evidence type="ECO:0000256" key="3">
    <source>
        <dbReference type="ARBA" id="ARBA00023125"/>
    </source>
</evidence>
<evidence type="ECO:0000259" key="6">
    <source>
        <dbReference type="PROSITE" id="PS51898"/>
    </source>
</evidence>
<dbReference type="SUPFAM" id="SSF56349">
    <property type="entry name" value="DNA breaking-rejoining enzymes"/>
    <property type="match status" value="1"/>
</dbReference>
<dbReference type="Gene3D" id="1.10.150.130">
    <property type="match status" value="1"/>
</dbReference>
<dbReference type="PROSITE" id="PS51898">
    <property type="entry name" value="TYR_RECOMBINASE"/>
    <property type="match status" value="1"/>
</dbReference>
<dbReference type="AlphaFoldDB" id="A0A9X2D5H3"/>
<evidence type="ECO:0000256" key="1">
    <source>
        <dbReference type="ARBA" id="ARBA00008857"/>
    </source>
</evidence>
<evidence type="ECO:0000256" key="5">
    <source>
        <dbReference type="PROSITE-ProRule" id="PRU01248"/>
    </source>
</evidence>
<evidence type="ECO:0000256" key="4">
    <source>
        <dbReference type="ARBA" id="ARBA00023172"/>
    </source>
</evidence>
<gene>
    <name evidence="8" type="ORF">M8330_05915</name>
</gene>
<dbReference type="PANTHER" id="PTHR30629">
    <property type="entry name" value="PROPHAGE INTEGRASE"/>
    <property type="match status" value="1"/>
</dbReference>
<dbReference type="PROSITE" id="PS51900">
    <property type="entry name" value="CB"/>
    <property type="match status" value="1"/>
</dbReference>
<dbReference type="EMBL" id="JAMOIL010000006">
    <property type="protein sequence ID" value="MCM0619827.1"/>
    <property type="molecule type" value="Genomic_DNA"/>
</dbReference>
<feature type="domain" description="Tyr recombinase" evidence="6">
    <location>
        <begin position="190"/>
        <end position="405"/>
    </location>
</feature>
<organism evidence="8 9">
    <name type="scientific">Nocardioides bruguierae</name>
    <dbReference type="NCBI Taxonomy" id="2945102"/>
    <lineage>
        <taxon>Bacteria</taxon>
        <taxon>Bacillati</taxon>
        <taxon>Actinomycetota</taxon>
        <taxon>Actinomycetes</taxon>
        <taxon>Propionibacteriales</taxon>
        <taxon>Nocardioidaceae</taxon>
        <taxon>Nocardioides</taxon>
    </lineage>
</organism>
<dbReference type="GO" id="GO:0015074">
    <property type="term" value="P:DNA integration"/>
    <property type="evidence" value="ECO:0007669"/>
    <property type="project" value="UniProtKB-KW"/>
</dbReference>
<evidence type="ECO:0000256" key="2">
    <source>
        <dbReference type="ARBA" id="ARBA00022908"/>
    </source>
</evidence>
<dbReference type="InterPro" id="IPR010998">
    <property type="entry name" value="Integrase_recombinase_N"/>
</dbReference>
<comment type="similarity">
    <text evidence="1">Belongs to the 'phage' integrase family.</text>
</comment>
<protein>
    <submittedName>
        <fullName evidence="8">Site-specific integrase</fullName>
    </submittedName>
</protein>
<accession>A0A9X2D5H3</accession>
<dbReference type="PANTHER" id="PTHR30629:SF2">
    <property type="entry name" value="PROPHAGE INTEGRASE INTS-RELATED"/>
    <property type="match status" value="1"/>
</dbReference>
<reference evidence="8" key="1">
    <citation type="submission" date="2022-05" db="EMBL/GenBank/DDBJ databases">
        <authorList>
            <person name="Tuo L."/>
        </authorList>
    </citation>
    <scope>NUCLEOTIDE SEQUENCE</scope>
    <source>
        <strain evidence="8">BSK12Z-4</strain>
    </source>
</reference>
<evidence type="ECO:0000259" key="7">
    <source>
        <dbReference type="PROSITE" id="PS51900"/>
    </source>
</evidence>
<dbReference type="Pfam" id="PF14659">
    <property type="entry name" value="Phage_int_SAM_3"/>
    <property type="match status" value="1"/>
</dbReference>
<dbReference type="InterPro" id="IPR013762">
    <property type="entry name" value="Integrase-like_cat_sf"/>
</dbReference>